<comment type="caution">
    <text evidence="1">The sequence shown here is derived from an EMBL/GenBank/DDBJ whole genome shotgun (WGS) entry which is preliminary data.</text>
</comment>
<evidence type="ECO:0000313" key="2">
    <source>
        <dbReference type="Proteomes" id="UP000324222"/>
    </source>
</evidence>
<dbReference type="AlphaFoldDB" id="A0A5B7HW37"/>
<dbReference type="EMBL" id="VSRR010037893">
    <property type="protein sequence ID" value="MPC73946.1"/>
    <property type="molecule type" value="Genomic_DNA"/>
</dbReference>
<organism evidence="1 2">
    <name type="scientific">Portunus trituberculatus</name>
    <name type="common">Swimming crab</name>
    <name type="synonym">Neptunus trituberculatus</name>
    <dbReference type="NCBI Taxonomy" id="210409"/>
    <lineage>
        <taxon>Eukaryota</taxon>
        <taxon>Metazoa</taxon>
        <taxon>Ecdysozoa</taxon>
        <taxon>Arthropoda</taxon>
        <taxon>Crustacea</taxon>
        <taxon>Multicrustacea</taxon>
        <taxon>Malacostraca</taxon>
        <taxon>Eumalacostraca</taxon>
        <taxon>Eucarida</taxon>
        <taxon>Decapoda</taxon>
        <taxon>Pleocyemata</taxon>
        <taxon>Brachyura</taxon>
        <taxon>Eubrachyura</taxon>
        <taxon>Portunoidea</taxon>
        <taxon>Portunidae</taxon>
        <taxon>Portuninae</taxon>
        <taxon>Portunus</taxon>
    </lineage>
</organism>
<sequence length="83" mass="8956">MCPGGIISRRKNVREKLSVGGIWPAPVPKTTPLKPDRHTSPTAAVVQWNHAHFGVRGFSKRTGSNPVHCRSVGWASSLEATVS</sequence>
<evidence type="ECO:0000313" key="1">
    <source>
        <dbReference type="EMBL" id="MPC73946.1"/>
    </source>
</evidence>
<gene>
    <name evidence="1" type="ORF">E2C01_068289</name>
</gene>
<accession>A0A5B7HW37</accession>
<dbReference type="Proteomes" id="UP000324222">
    <property type="component" value="Unassembled WGS sequence"/>
</dbReference>
<reference evidence="1 2" key="1">
    <citation type="submission" date="2019-05" db="EMBL/GenBank/DDBJ databases">
        <title>Another draft genome of Portunus trituberculatus and its Hox gene families provides insights of decapod evolution.</title>
        <authorList>
            <person name="Jeong J.-H."/>
            <person name="Song I."/>
            <person name="Kim S."/>
            <person name="Choi T."/>
            <person name="Kim D."/>
            <person name="Ryu S."/>
            <person name="Kim W."/>
        </authorList>
    </citation>
    <scope>NUCLEOTIDE SEQUENCE [LARGE SCALE GENOMIC DNA]</scope>
    <source>
        <tissue evidence="1">Muscle</tissue>
    </source>
</reference>
<proteinExistence type="predicted"/>
<name>A0A5B7HW37_PORTR</name>
<protein>
    <submittedName>
        <fullName evidence="1">Uncharacterized protein</fullName>
    </submittedName>
</protein>
<keyword evidence="2" id="KW-1185">Reference proteome</keyword>